<keyword evidence="2 7" id="KW-0812">Transmembrane</keyword>
<evidence type="ECO:0000259" key="9">
    <source>
        <dbReference type="PROSITE" id="PS51225"/>
    </source>
</evidence>
<dbReference type="PROSITE" id="PS51225">
    <property type="entry name" value="MARVEL"/>
    <property type="match status" value="1"/>
</dbReference>
<comment type="subcellular location">
    <subcellularLocation>
        <location evidence="1">Membrane</location>
        <topology evidence="1">Multi-pass membrane protein</topology>
    </subcellularLocation>
</comment>
<feature type="transmembrane region" description="Helical" evidence="8">
    <location>
        <begin position="88"/>
        <end position="108"/>
    </location>
</feature>
<evidence type="ECO:0000256" key="8">
    <source>
        <dbReference type="SAM" id="Phobius"/>
    </source>
</evidence>
<organism evidence="10 11">
    <name type="scientific">Staurois parvus</name>
    <dbReference type="NCBI Taxonomy" id="386267"/>
    <lineage>
        <taxon>Eukaryota</taxon>
        <taxon>Metazoa</taxon>
        <taxon>Chordata</taxon>
        <taxon>Craniata</taxon>
        <taxon>Vertebrata</taxon>
        <taxon>Euteleostomi</taxon>
        <taxon>Amphibia</taxon>
        <taxon>Batrachia</taxon>
        <taxon>Anura</taxon>
        <taxon>Neobatrachia</taxon>
        <taxon>Ranoidea</taxon>
        <taxon>Ranidae</taxon>
        <taxon>Staurois</taxon>
    </lineage>
</organism>
<gene>
    <name evidence="10" type="ORF">SPARVUS_LOCUS1635176</name>
</gene>
<name>A0ABN9AWR9_9NEOB</name>
<keyword evidence="4 8" id="KW-1133">Transmembrane helix</keyword>
<proteinExistence type="inferred from homology"/>
<dbReference type="EMBL" id="CATNWA010001295">
    <property type="protein sequence ID" value="CAI9539737.1"/>
    <property type="molecule type" value="Genomic_DNA"/>
</dbReference>
<dbReference type="InterPro" id="IPR008253">
    <property type="entry name" value="Marvel"/>
</dbReference>
<evidence type="ECO:0000256" key="4">
    <source>
        <dbReference type="ARBA" id="ARBA00022989"/>
    </source>
</evidence>
<evidence type="ECO:0000256" key="1">
    <source>
        <dbReference type="ARBA" id="ARBA00004141"/>
    </source>
</evidence>
<comment type="caution">
    <text evidence="10">The sequence shown here is derived from an EMBL/GenBank/DDBJ whole genome shotgun (WGS) entry which is preliminary data.</text>
</comment>
<evidence type="ECO:0000313" key="11">
    <source>
        <dbReference type="Proteomes" id="UP001162483"/>
    </source>
</evidence>
<evidence type="ECO:0000256" key="6">
    <source>
        <dbReference type="ARBA" id="ARBA00034721"/>
    </source>
</evidence>
<keyword evidence="3" id="KW-0677">Repeat</keyword>
<dbReference type="InterPro" id="IPR047123">
    <property type="entry name" value="MYADM-like"/>
</dbReference>
<sequence length="117" mass="13150">MKWCLAVYCICFILSVVVIILCVGECTGWLPCTFEKFLNAYALLAVLLYASAVIIWPIFQFDSKYGGTTRRPNSCSNHPRMLCTWDKLVAVAVLSSANLIVYIIDLVYSARLIFITV</sequence>
<comment type="similarity">
    <text evidence="6">Belongs to the MAL family.</text>
</comment>
<reference evidence="10" key="1">
    <citation type="submission" date="2023-05" db="EMBL/GenBank/DDBJ databases">
        <authorList>
            <person name="Stuckert A."/>
        </authorList>
    </citation>
    <scope>NUCLEOTIDE SEQUENCE</scope>
</reference>
<evidence type="ECO:0000256" key="5">
    <source>
        <dbReference type="ARBA" id="ARBA00023136"/>
    </source>
</evidence>
<keyword evidence="5 7" id="KW-0472">Membrane</keyword>
<evidence type="ECO:0000256" key="3">
    <source>
        <dbReference type="ARBA" id="ARBA00022737"/>
    </source>
</evidence>
<evidence type="ECO:0000256" key="7">
    <source>
        <dbReference type="PROSITE-ProRule" id="PRU00581"/>
    </source>
</evidence>
<keyword evidence="11" id="KW-1185">Reference proteome</keyword>
<feature type="transmembrane region" description="Helical" evidence="8">
    <location>
        <begin position="38"/>
        <end position="59"/>
    </location>
</feature>
<protein>
    <recommendedName>
        <fullName evidence="9">MARVEL domain-containing protein</fullName>
    </recommendedName>
</protein>
<evidence type="ECO:0000313" key="10">
    <source>
        <dbReference type="EMBL" id="CAI9539737.1"/>
    </source>
</evidence>
<dbReference type="PANTHER" id="PTHR17068:SF3">
    <property type="entry name" value="MYELOID-ASSOCIATED DIFFERENTIATION MARKER"/>
    <property type="match status" value="1"/>
</dbReference>
<dbReference type="PANTHER" id="PTHR17068">
    <property type="entry name" value="MYELOID-ASSOCIATED DIFFERENTIATION MARKER MYADM FAMILY MEMBER"/>
    <property type="match status" value="1"/>
</dbReference>
<dbReference type="Proteomes" id="UP001162483">
    <property type="component" value="Unassembled WGS sequence"/>
</dbReference>
<feature type="domain" description="MARVEL" evidence="9">
    <location>
        <begin position="1"/>
        <end position="114"/>
    </location>
</feature>
<accession>A0ABN9AWR9</accession>
<evidence type="ECO:0000256" key="2">
    <source>
        <dbReference type="ARBA" id="ARBA00022692"/>
    </source>
</evidence>